<dbReference type="OrthoDB" id="9809616at2"/>
<dbReference type="Proteomes" id="UP000077786">
    <property type="component" value="Unassembled WGS sequence"/>
</dbReference>
<gene>
    <name evidence="8" type="ORF">A0123_01760</name>
</gene>
<keyword evidence="2 8" id="KW-0032">Aminotransferase</keyword>
<dbReference type="InterPro" id="IPR015421">
    <property type="entry name" value="PyrdxlP-dep_Trfase_major"/>
</dbReference>
<dbReference type="PATRIC" id="fig|38307.3.peg.1819"/>
<dbReference type="CDD" id="cd00609">
    <property type="entry name" value="AAT_like"/>
    <property type="match status" value="1"/>
</dbReference>
<dbReference type="Gene3D" id="3.40.640.10">
    <property type="entry name" value="Type I PLP-dependent aspartate aminotransferase-like (Major domain)"/>
    <property type="match status" value="1"/>
</dbReference>
<protein>
    <submittedName>
        <fullName evidence="8">Histidinol-phosphate aminotransferase</fullName>
        <ecNumber evidence="8">2.6.1.9</ecNumber>
    </submittedName>
</protein>
<evidence type="ECO:0000256" key="6">
    <source>
        <dbReference type="SAM" id="SignalP"/>
    </source>
</evidence>
<dbReference type="SUPFAM" id="SSF53383">
    <property type="entry name" value="PLP-dependent transferases"/>
    <property type="match status" value="1"/>
</dbReference>
<keyword evidence="6" id="KW-0732">Signal</keyword>
<dbReference type="PROSITE" id="PS51318">
    <property type="entry name" value="TAT"/>
    <property type="match status" value="1"/>
</dbReference>
<dbReference type="GO" id="GO:0004400">
    <property type="term" value="F:histidinol-phosphate transaminase activity"/>
    <property type="evidence" value="ECO:0007669"/>
    <property type="project" value="UniProtKB-EC"/>
</dbReference>
<dbReference type="RefSeq" id="WP_064274507.1">
    <property type="nucleotide sequence ID" value="NZ_LUTU01000007.1"/>
</dbReference>
<feature type="chain" id="PRO_5008590220" evidence="6">
    <location>
        <begin position="32"/>
        <end position="371"/>
    </location>
</feature>
<dbReference type="EC" id="2.6.1.9" evidence="8"/>
<dbReference type="PANTHER" id="PTHR43643:SF3">
    <property type="entry name" value="HISTIDINOL-PHOSPHATE AMINOTRANSFERASE"/>
    <property type="match status" value="1"/>
</dbReference>
<dbReference type="InterPro" id="IPR050106">
    <property type="entry name" value="HistidinolP_aminotransfase"/>
</dbReference>
<proteinExistence type="inferred from homology"/>
<feature type="signal peptide" evidence="6">
    <location>
        <begin position="1"/>
        <end position="31"/>
    </location>
</feature>
<dbReference type="GO" id="GO:0030170">
    <property type="term" value="F:pyridoxal phosphate binding"/>
    <property type="evidence" value="ECO:0007669"/>
    <property type="project" value="InterPro"/>
</dbReference>
<dbReference type="InterPro" id="IPR004839">
    <property type="entry name" value="Aminotransferase_I/II_large"/>
</dbReference>
<dbReference type="PANTHER" id="PTHR43643">
    <property type="entry name" value="HISTIDINOL-PHOSPHATE AMINOTRANSFERASE 2"/>
    <property type="match status" value="1"/>
</dbReference>
<dbReference type="InterPro" id="IPR015424">
    <property type="entry name" value="PyrdxlP-dep_Trfase"/>
</dbReference>
<name>A0A1B6VKZ8_9PROT</name>
<feature type="domain" description="Aminotransferase class I/classII large" evidence="7">
    <location>
        <begin position="39"/>
        <end position="349"/>
    </location>
</feature>
<accession>A0A1B6VKZ8</accession>
<organism evidence="8 9">
    <name type="scientific">Gluconobacter cerinus</name>
    <dbReference type="NCBI Taxonomy" id="38307"/>
    <lineage>
        <taxon>Bacteria</taxon>
        <taxon>Pseudomonadati</taxon>
        <taxon>Pseudomonadota</taxon>
        <taxon>Alphaproteobacteria</taxon>
        <taxon>Acetobacterales</taxon>
        <taxon>Acetobacteraceae</taxon>
        <taxon>Gluconobacter</taxon>
    </lineage>
</organism>
<evidence type="ECO:0000256" key="2">
    <source>
        <dbReference type="ARBA" id="ARBA00022576"/>
    </source>
</evidence>
<keyword evidence="3 8" id="KW-0808">Transferase</keyword>
<dbReference type="Pfam" id="PF00155">
    <property type="entry name" value="Aminotran_1_2"/>
    <property type="match status" value="1"/>
</dbReference>
<sequence length="371" mass="40625">MSHCNRRTLLQTASLVLPTIATIGARSVAHAAELKHARLNVTENPFGPSPAAKRAIAQSISQAAYYVEDEHALRDIIGKRENLPREKVALSNGSLDALSLFCTDIGLKGHIIAPQPGYSTHLSYAARRGVKTRFIPLKNHQVDLAAMKNAINAETALVYLCNPNNPTGQMIPHDQLTAFCREVAKSIPVIIDEAYFELLPAAMQQTMASLVQSALDIIVTRTFSKVYGMAGLRIGYVLAQPARVRQFYSLTTTSRNQPGYAAAMACLGDEHYLAGAIEYLKTCRNMLYKICDENKLSYLESQGTFVYIDTERSASAVKEALAQRGVDIRTFDAPGYETWIRVGTATPDELKLFQKALPAVLAAVSRSPKHG</sequence>
<comment type="pathway">
    <text evidence="5">Amino-acid biosynthesis.</text>
</comment>
<dbReference type="EMBL" id="LUTU01000007">
    <property type="protein sequence ID" value="OAJ67718.1"/>
    <property type="molecule type" value="Genomic_DNA"/>
</dbReference>
<dbReference type="AlphaFoldDB" id="A0A1B6VKZ8"/>
<evidence type="ECO:0000256" key="4">
    <source>
        <dbReference type="ARBA" id="ARBA00022898"/>
    </source>
</evidence>
<dbReference type="InterPro" id="IPR006311">
    <property type="entry name" value="TAT_signal"/>
</dbReference>
<keyword evidence="4" id="KW-0663">Pyridoxal phosphate</keyword>
<evidence type="ECO:0000259" key="7">
    <source>
        <dbReference type="Pfam" id="PF00155"/>
    </source>
</evidence>
<comment type="caution">
    <text evidence="8">The sequence shown here is derived from an EMBL/GenBank/DDBJ whole genome shotgun (WGS) entry which is preliminary data.</text>
</comment>
<evidence type="ECO:0000256" key="1">
    <source>
        <dbReference type="ARBA" id="ARBA00007970"/>
    </source>
</evidence>
<comment type="similarity">
    <text evidence="1">Belongs to the class-II pyridoxal-phosphate-dependent aminotransferase family. Histidinol-phosphate aminotransferase subfamily.</text>
</comment>
<reference evidence="8 9" key="1">
    <citation type="submission" date="2016-03" db="EMBL/GenBank/DDBJ databases">
        <title>Draft genome sequence of Gluconobacter cerinus strain CECT 9110.</title>
        <authorList>
            <person name="Sainz F."/>
            <person name="Mas A."/>
            <person name="Torija M.J."/>
        </authorList>
    </citation>
    <scope>NUCLEOTIDE SEQUENCE [LARGE SCALE GENOMIC DNA]</scope>
    <source>
        <strain evidence="8 9">CECT 9110</strain>
    </source>
</reference>
<dbReference type="InterPro" id="IPR015422">
    <property type="entry name" value="PyrdxlP-dep_Trfase_small"/>
</dbReference>
<evidence type="ECO:0000313" key="8">
    <source>
        <dbReference type="EMBL" id="OAJ67718.1"/>
    </source>
</evidence>
<evidence type="ECO:0000256" key="5">
    <source>
        <dbReference type="ARBA" id="ARBA00029440"/>
    </source>
</evidence>
<dbReference type="Gene3D" id="3.90.1150.10">
    <property type="entry name" value="Aspartate Aminotransferase, domain 1"/>
    <property type="match status" value="1"/>
</dbReference>
<evidence type="ECO:0000313" key="9">
    <source>
        <dbReference type="Proteomes" id="UP000077786"/>
    </source>
</evidence>
<evidence type="ECO:0000256" key="3">
    <source>
        <dbReference type="ARBA" id="ARBA00022679"/>
    </source>
</evidence>